<feature type="compositionally biased region" description="Acidic residues" evidence="1">
    <location>
        <begin position="133"/>
        <end position="147"/>
    </location>
</feature>
<feature type="compositionally biased region" description="Acidic residues" evidence="1">
    <location>
        <begin position="61"/>
        <end position="70"/>
    </location>
</feature>
<dbReference type="AlphaFoldDB" id="B3RZP2"/>
<dbReference type="Proteomes" id="UP000009022">
    <property type="component" value="Unassembled WGS sequence"/>
</dbReference>
<accession>B3RZP2</accession>
<dbReference type="HOGENOM" id="CLU_1350450_0_0_1"/>
<dbReference type="GeneID" id="6754615"/>
<sequence>MKDKTLAKGSKMKSKKHPADSKVFKAKNKNQRQDTKVSRKKQSAIPSSNLNRKNQELVAQDSDENLEELELSPKMPLKANPFSDENAEWLKLAAENDAESDKDSDEAIPDEFDELPETEELPDEASLNGSDINDSEYSDDDSEDDVSINDIMKLLPIEKASQKLDKKLSRNRKLAEEELKTNIAQSEVFVLPSGQEIEKENIL</sequence>
<evidence type="ECO:0000313" key="2">
    <source>
        <dbReference type="EMBL" id="EDV24239.1"/>
    </source>
</evidence>
<protein>
    <submittedName>
        <fullName evidence="2">Uncharacterized protein</fullName>
    </submittedName>
</protein>
<dbReference type="STRING" id="10228.B3RZP2"/>
<evidence type="ECO:0000313" key="3">
    <source>
        <dbReference type="Proteomes" id="UP000009022"/>
    </source>
</evidence>
<gene>
    <name evidence="2" type="ORF">TRIADDRAFT_57526</name>
</gene>
<feature type="region of interest" description="Disordered" evidence="1">
    <location>
        <begin position="1"/>
        <end position="147"/>
    </location>
</feature>
<feature type="compositionally biased region" description="Acidic residues" evidence="1">
    <location>
        <begin position="96"/>
        <end position="123"/>
    </location>
</feature>
<evidence type="ECO:0000256" key="1">
    <source>
        <dbReference type="SAM" id="MobiDB-lite"/>
    </source>
</evidence>
<dbReference type="CTD" id="6754615"/>
<dbReference type="RefSeq" id="XP_002113765.1">
    <property type="nucleotide sequence ID" value="XM_002113729.1"/>
</dbReference>
<reference evidence="2 3" key="1">
    <citation type="journal article" date="2008" name="Nature">
        <title>The Trichoplax genome and the nature of placozoans.</title>
        <authorList>
            <person name="Srivastava M."/>
            <person name="Begovic E."/>
            <person name="Chapman J."/>
            <person name="Putnam N.H."/>
            <person name="Hellsten U."/>
            <person name="Kawashima T."/>
            <person name="Kuo A."/>
            <person name="Mitros T."/>
            <person name="Salamov A."/>
            <person name="Carpenter M.L."/>
            <person name="Signorovitch A.Y."/>
            <person name="Moreno M.A."/>
            <person name="Kamm K."/>
            <person name="Grimwood J."/>
            <person name="Schmutz J."/>
            <person name="Shapiro H."/>
            <person name="Grigoriev I.V."/>
            <person name="Buss L.W."/>
            <person name="Schierwater B."/>
            <person name="Dellaporta S.L."/>
            <person name="Rokhsar D.S."/>
        </authorList>
    </citation>
    <scope>NUCLEOTIDE SEQUENCE [LARGE SCALE GENOMIC DNA]</scope>
    <source>
        <strain evidence="2 3">Grell-BS-1999</strain>
    </source>
</reference>
<dbReference type="KEGG" id="tad:TRIADDRAFT_57526"/>
<keyword evidence="3" id="KW-1185">Reference proteome</keyword>
<proteinExistence type="predicted"/>
<name>B3RZP2_TRIAD</name>
<dbReference type="InParanoid" id="B3RZP2"/>
<dbReference type="EMBL" id="DS985246">
    <property type="protein sequence ID" value="EDV24239.1"/>
    <property type="molecule type" value="Genomic_DNA"/>
</dbReference>
<organism evidence="2 3">
    <name type="scientific">Trichoplax adhaerens</name>
    <name type="common">Trichoplax reptans</name>
    <dbReference type="NCBI Taxonomy" id="10228"/>
    <lineage>
        <taxon>Eukaryota</taxon>
        <taxon>Metazoa</taxon>
        <taxon>Placozoa</taxon>
        <taxon>Uniplacotomia</taxon>
        <taxon>Trichoplacea</taxon>
        <taxon>Trichoplacidae</taxon>
        <taxon>Trichoplax</taxon>
    </lineage>
</organism>